<name>A0A7W4UT08_LEIAQ</name>
<keyword evidence="1" id="KW-0812">Transmembrane</keyword>
<keyword evidence="3" id="KW-1185">Reference proteome</keyword>
<dbReference type="Pfam" id="PF07077">
    <property type="entry name" value="DUF1345"/>
    <property type="match status" value="1"/>
</dbReference>
<dbReference type="AlphaFoldDB" id="A0A7W4UT08"/>
<keyword evidence="1" id="KW-0472">Membrane</keyword>
<evidence type="ECO:0000256" key="1">
    <source>
        <dbReference type="SAM" id="Phobius"/>
    </source>
</evidence>
<feature type="transmembrane region" description="Helical" evidence="1">
    <location>
        <begin position="87"/>
        <end position="108"/>
    </location>
</feature>
<feature type="transmembrane region" description="Helical" evidence="1">
    <location>
        <begin position="43"/>
        <end position="66"/>
    </location>
</feature>
<protein>
    <submittedName>
        <fullName evidence="2">Putative membrane protein</fullName>
    </submittedName>
</protein>
<feature type="transmembrane region" description="Helical" evidence="1">
    <location>
        <begin position="128"/>
        <end position="147"/>
    </location>
</feature>
<comment type="caution">
    <text evidence="2">The sequence shown here is derived from an EMBL/GenBank/DDBJ whole genome shotgun (WGS) entry which is preliminary data.</text>
</comment>
<keyword evidence="1" id="KW-1133">Transmembrane helix</keyword>
<feature type="transmembrane region" description="Helical" evidence="1">
    <location>
        <begin position="199"/>
        <end position="220"/>
    </location>
</feature>
<reference evidence="2 3" key="1">
    <citation type="submission" date="2020-08" db="EMBL/GenBank/DDBJ databases">
        <title>Sequencing the genomes of 1000 actinobacteria strains.</title>
        <authorList>
            <person name="Klenk H.-P."/>
        </authorList>
    </citation>
    <scope>NUCLEOTIDE SEQUENCE [LARGE SCALE GENOMIC DNA]</scope>
    <source>
        <strain evidence="2 3">DSM 20146</strain>
    </source>
</reference>
<feature type="transmembrane region" description="Helical" evidence="1">
    <location>
        <begin position="12"/>
        <end position="37"/>
    </location>
</feature>
<evidence type="ECO:0000313" key="2">
    <source>
        <dbReference type="EMBL" id="MBB2965726.1"/>
    </source>
</evidence>
<accession>A0A7W4UT08</accession>
<dbReference type="Proteomes" id="UP000538196">
    <property type="component" value="Unassembled WGS sequence"/>
</dbReference>
<dbReference type="RefSeq" id="WP_021764643.1">
    <property type="nucleotide sequence ID" value="NZ_JACHVP010000001.1"/>
</dbReference>
<dbReference type="InterPro" id="IPR009781">
    <property type="entry name" value="DUF1345"/>
</dbReference>
<sequence>MSAPVSARRAPIVIGFTLSLLVQLAMIVVGVWLVLLAEDDDSTLLLLAVWCTIGTLYEIVVLIVLGRAARRPPVEGDRPSRFEVGRIARLVSMTATILASLIGFTAAIQVLGLHNDPEVGSITDIVGVWSMLLAWGFLHWGFSQIYYQRYYSSDVPILRFPATEHPRFVEFVYFAYTLGTSFAASDVEVLTTRLRWTVLWHSVLSFFFNGLIIVLALNTITSFNK</sequence>
<proteinExistence type="predicted"/>
<dbReference type="EMBL" id="JACHVP010000001">
    <property type="protein sequence ID" value="MBB2965726.1"/>
    <property type="molecule type" value="Genomic_DNA"/>
</dbReference>
<organism evidence="2 3">
    <name type="scientific">Leifsonia aquatica</name>
    <name type="common">Corynebacterium aquaticum</name>
    <dbReference type="NCBI Taxonomy" id="144185"/>
    <lineage>
        <taxon>Bacteria</taxon>
        <taxon>Bacillati</taxon>
        <taxon>Actinomycetota</taxon>
        <taxon>Actinomycetes</taxon>
        <taxon>Micrococcales</taxon>
        <taxon>Microbacteriaceae</taxon>
        <taxon>Leifsonia</taxon>
    </lineage>
</organism>
<evidence type="ECO:0000313" key="3">
    <source>
        <dbReference type="Proteomes" id="UP000538196"/>
    </source>
</evidence>
<gene>
    <name evidence="2" type="ORF">FHX33_000458</name>
</gene>